<protein>
    <submittedName>
        <fullName evidence="1">Uncharacterized protein</fullName>
    </submittedName>
</protein>
<gene>
    <name evidence="1" type="ORF">SDC9_207917</name>
</gene>
<comment type="caution">
    <text evidence="1">The sequence shown here is derived from an EMBL/GenBank/DDBJ whole genome shotgun (WGS) entry which is preliminary data.</text>
</comment>
<reference evidence="1" key="1">
    <citation type="submission" date="2019-08" db="EMBL/GenBank/DDBJ databases">
        <authorList>
            <person name="Kucharzyk K."/>
            <person name="Murdoch R.W."/>
            <person name="Higgins S."/>
            <person name="Loffler F."/>
        </authorList>
    </citation>
    <scope>NUCLEOTIDE SEQUENCE</scope>
</reference>
<accession>A0A645JAQ0</accession>
<proteinExistence type="predicted"/>
<dbReference type="AlphaFoldDB" id="A0A645JAQ0"/>
<dbReference type="EMBL" id="VSSQ01135136">
    <property type="protein sequence ID" value="MPN60192.1"/>
    <property type="molecule type" value="Genomic_DNA"/>
</dbReference>
<name>A0A645JAQ0_9ZZZZ</name>
<organism evidence="1">
    <name type="scientific">bioreactor metagenome</name>
    <dbReference type="NCBI Taxonomy" id="1076179"/>
    <lineage>
        <taxon>unclassified sequences</taxon>
        <taxon>metagenomes</taxon>
        <taxon>ecological metagenomes</taxon>
    </lineage>
</organism>
<evidence type="ECO:0000313" key="1">
    <source>
        <dbReference type="EMBL" id="MPN60192.1"/>
    </source>
</evidence>
<sequence length="92" mass="10538">MNGVGNVFRFNILPPYIDRRLFVEFRAVKEVKPLLTSVGDIELLGCYNLCDKVCGFKYPNLIVNIVFTPFKSKILQQKQLLRSGLLLFKDNG</sequence>